<evidence type="ECO:0000259" key="12">
    <source>
        <dbReference type="Pfam" id="PF04101"/>
    </source>
</evidence>
<dbReference type="GO" id="GO:0051991">
    <property type="term" value="F:UDP-N-acetyl-D-glucosamine:N-acetylmuramoyl-L-alanyl-D-glutamyl-meso-2,6-diaminopimelyl-D-alanyl-D-alanine-diphosphoundecaprenol 4-beta-N-acetylglucosaminlytransferase activity"/>
    <property type="evidence" value="ECO:0007669"/>
    <property type="project" value="RHEA"/>
</dbReference>
<evidence type="ECO:0000256" key="5">
    <source>
        <dbReference type="ARBA" id="ARBA00022960"/>
    </source>
</evidence>
<dbReference type="EC" id="2.4.1.227" evidence="10"/>
<dbReference type="AlphaFoldDB" id="A0A1G9CWG2"/>
<dbReference type="GO" id="GO:0051301">
    <property type="term" value="P:cell division"/>
    <property type="evidence" value="ECO:0007669"/>
    <property type="project" value="UniProtKB-KW"/>
</dbReference>
<dbReference type="GO" id="GO:0071555">
    <property type="term" value="P:cell wall organization"/>
    <property type="evidence" value="ECO:0007669"/>
    <property type="project" value="UniProtKB-KW"/>
</dbReference>
<evidence type="ECO:0000256" key="4">
    <source>
        <dbReference type="ARBA" id="ARBA00022679"/>
    </source>
</evidence>
<dbReference type="NCBIfam" id="TIGR01133">
    <property type="entry name" value="murG"/>
    <property type="match status" value="1"/>
</dbReference>
<dbReference type="CDD" id="cd03785">
    <property type="entry name" value="GT28_MurG"/>
    <property type="match status" value="1"/>
</dbReference>
<dbReference type="RefSeq" id="WP_091471672.1">
    <property type="nucleotide sequence ID" value="NZ_FNFX01000003.1"/>
</dbReference>
<evidence type="ECO:0000256" key="7">
    <source>
        <dbReference type="ARBA" id="ARBA00023136"/>
    </source>
</evidence>
<evidence type="ECO:0000256" key="3">
    <source>
        <dbReference type="ARBA" id="ARBA00022676"/>
    </source>
</evidence>
<gene>
    <name evidence="10" type="primary">murG</name>
    <name evidence="13" type="ORF">SAMN05192566_1657</name>
</gene>
<dbReference type="Pfam" id="PF03033">
    <property type="entry name" value="Glyco_transf_28"/>
    <property type="match status" value="1"/>
</dbReference>
<keyword evidence="6 10" id="KW-0573">Peptidoglycan synthesis</keyword>
<name>A0A1G9CWG2_9PROT</name>
<dbReference type="EMBL" id="FNFX01000003">
    <property type="protein sequence ID" value="SDK55979.1"/>
    <property type="molecule type" value="Genomic_DNA"/>
</dbReference>
<keyword evidence="1 10" id="KW-1003">Cell membrane</keyword>
<protein>
    <recommendedName>
        <fullName evidence="10">UDP-N-acetylglucosamine--N-acetylmuramyl-(pentapeptide) pyrophosphoryl-undecaprenol N-acetylglucosamine transferase</fullName>
        <ecNumber evidence="10">2.4.1.227</ecNumber>
    </recommendedName>
    <alternativeName>
        <fullName evidence="10">Undecaprenyl-PP-MurNAc-pentapeptide-UDPGlcNAc GlcNAc transferase</fullName>
    </alternativeName>
</protein>
<evidence type="ECO:0000256" key="2">
    <source>
        <dbReference type="ARBA" id="ARBA00022618"/>
    </source>
</evidence>
<keyword evidence="8 10" id="KW-0131">Cell cycle</keyword>
<evidence type="ECO:0000256" key="9">
    <source>
        <dbReference type="ARBA" id="ARBA00023316"/>
    </source>
</evidence>
<keyword evidence="5 10" id="KW-0133">Cell shape</keyword>
<feature type="binding site" evidence="10">
    <location>
        <position position="290"/>
    </location>
    <ligand>
        <name>UDP-N-acetyl-alpha-D-glucosamine</name>
        <dbReference type="ChEBI" id="CHEBI:57705"/>
    </ligand>
</feature>
<dbReference type="GO" id="GO:0005886">
    <property type="term" value="C:plasma membrane"/>
    <property type="evidence" value="ECO:0007669"/>
    <property type="project" value="UniProtKB-SubCell"/>
</dbReference>
<dbReference type="PANTHER" id="PTHR21015">
    <property type="entry name" value="UDP-N-ACETYLGLUCOSAMINE--N-ACETYLMURAMYL-(PENTAPEPTIDE) PYROPHOSPHORYL-UNDECAPRENOL N-ACETYLGLUCOSAMINE TRANSFERASE 1"/>
    <property type="match status" value="1"/>
</dbReference>
<keyword evidence="7 10" id="KW-0472">Membrane</keyword>
<comment type="pathway">
    <text evidence="10">Cell wall biogenesis; peptidoglycan biosynthesis.</text>
</comment>
<feature type="binding site" evidence="10">
    <location>
        <begin position="264"/>
        <end position="269"/>
    </location>
    <ligand>
        <name>UDP-N-acetyl-alpha-D-glucosamine</name>
        <dbReference type="ChEBI" id="CHEBI:57705"/>
    </ligand>
</feature>
<comment type="subcellular location">
    <subcellularLocation>
        <location evidence="10">Cell membrane</location>
        <topology evidence="10">Peripheral membrane protein</topology>
        <orientation evidence="10">Cytoplasmic side</orientation>
    </subcellularLocation>
</comment>
<dbReference type="PANTHER" id="PTHR21015:SF22">
    <property type="entry name" value="GLYCOSYLTRANSFERASE"/>
    <property type="match status" value="1"/>
</dbReference>
<evidence type="ECO:0000256" key="8">
    <source>
        <dbReference type="ARBA" id="ARBA00023306"/>
    </source>
</evidence>
<dbReference type="UniPathway" id="UPA00219"/>
<keyword evidence="14" id="KW-1185">Reference proteome</keyword>
<feature type="binding site" evidence="10">
    <location>
        <position position="126"/>
    </location>
    <ligand>
        <name>UDP-N-acetyl-alpha-D-glucosamine</name>
        <dbReference type="ChEBI" id="CHEBI:57705"/>
    </ligand>
</feature>
<reference evidence="14" key="1">
    <citation type="submission" date="2016-10" db="EMBL/GenBank/DDBJ databases">
        <authorList>
            <person name="Varghese N."/>
            <person name="Submissions S."/>
        </authorList>
    </citation>
    <scope>NUCLEOTIDE SEQUENCE [LARGE SCALE GENOMIC DNA]</scope>
    <source>
        <strain evidence="14">CBMB127</strain>
    </source>
</reference>
<dbReference type="SUPFAM" id="SSF53756">
    <property type="entry name" value="UDP-Glycosyltransferase/glycogen phosphorylase"/>
    <property type="match status" value="1"/>
</dbReference>
<feature type="binding site" evidence="10">
    <location>
        <position position="191"/>
    </location>
    <ligand>
        <name>UDP-N-acetyl-alpha-D-glucosamine</name>
        <dbReference type="ChEBI" id="CHEBI:57705"/>
    </ligand>
</feature>
<dbReference type="Proteomes" id="UP000198629">
    <property type="component" value="Unassembled WGS sequence"/>
</dbReference>
<dbReference type="OrthoDB" id="9808936at2"/>
<dbReference type="InterPro" id="IPR007235">
    <property type="entry name" value="Glyco_trans_28_C"/>
</dbReference>
<proteinExistence type="inferred from homology"/>
<dbReference type="Pfam" id="PF04101">
    <property type="entry name" value="Glyco_tran_28_C"/>
    <property type="match status" value="1"/>
</dbReference>
<dbReference type="HAMAP" id="MF_00033">
    <property type="entry name" value="MurG"/>
    <property type="match status" value="1"/>
</dbReference>
<dbReference type="STRING" id="492660.SAMN05192566_1657"/>
<evidence type="ECO:0000259" key="11">
    <source>
        <dbReference type="Pfam" id="PF03033"/>
    </source>
</evidence>
<dbReference type="InterPro" id="IPR006009">
    <property type="entry name" value="GlcNAc_MurG"/>
</dbReference>
<dbReference type="GO" id="GO:0008360">
    <property type="term" value="P:regulation of cell shape"/>
    <property type="evidence" value="ECO:0007669"/>
    <property type="project" value="UniProtKB-KW"/>
</dbReference>
<sequence>MSRQTTLMVMAGGTGGHVYPAMAVADALHAQGWKIVWLATEGGMENRLIADKPYDKAMMAMQGVRGKGLLGWLTLPVKLARAFTQARAAIRQYQPDVVLGMGGFAAFPGGVMAKLAGVPLVIHEQNSIAGLTNKVLARIANRVLTGFPNALGTKGEMVGNPVREVITTLPVPEVRFAGHHGALRILVVGGSLGAVALNTLLPQAFAQLPANERPQIIHQAGEKQIEALKKNYAEAGVAADCRAFIYEMDEVYDWADLVICRAGALTVAELANVGAASILVPFPFAVDDHQTTNAAYLQQAGAALLIQQQALEVSQLVRTLKTLDRPTCLAMAQKARALARPQATQQVADICRQLAAGNKKGTPGSA</sequence>
<evidence type="ECO:0000313" key="13">
    <source>
        <dbReference type="EMBL" id="SDK55979.1"/>
    </source>
</evidence>
<evidence type="ECO:0000313" key="14">
    <source>
        <dbReference type="Proteomes" id="UP000198629"/>
    </source>
</evidence>
<keyword evidence="4 10" id="KW-0808">Transferase</keyword>
<dbReference type="GO" id="GO:0009252">
    <property type="term" value="P:peptidoglycan biosynthetic process"/>
    <property type="evidence" value="ECO:0007669"/>
    <property type="project" value="UniProtKB-UniRule"/>
</dbReference>
<dbReference type="GO" id="GO:0005975">
    <property type="term" value="P:carbohydrate metabolic process"/>
    <property type="evidence" value="ECO:0007669"/>
    <property type="project" value="InterPro"/>
</dbReference>
<keyword evidence="3 10" id="KW-0328">Glycosyltransferase</keyword>
<dbReference type="Gene3D" id="3.40.50.2000">
    <property type="entry name" value="Glycogen Phosphorylase B"/>
    <property type="match status" value="2"/>
</dbReference>
<dbReference type="GO" id="GO:0050511">
    <property type="term" value="F:undecaprenyldiphospho-muramoylpentapeptide beta-N-acetylglucosaminyltransferase activity"/>
    <property type="evidence" value="ECO:0007669"/>
    <property type="project" value="UniProtKB-UniRule"/>
</dbReference>
<keyword evidence="9 10" id="KW-0961">Cell wall biogenesis/degradation</keyword>
<feature type="binding site" evidence="10">
    <location>
        <begin position="14"/>
        <end position="16"/>
    </location>
    <ligand>
        <name>UDP-N-acetyl-alpha-D-glucosamine</name>
        <dbReference type="ChEBI" id="CHEBI:57705"/>
    </ligand>
</feature>
<feature type="binding site" evidence="10">
    <location>
        <position position="163"/>
    </location>
    <ligand>
        <name>UDP-N-acetyl-alpha-D-glucosamine</name>
        <dbReference type="ChEBI" id="CHEBI:57705"/>
    </ligand>
</feature>
<keyword evidence="2 10" id="KW-0132">Cell division</keyword>
<feature type="binding site" evidence="10">
    <location>
        <position position="245"/>
    </location>
    <ligand>
        <name>UDP-N-acetyl-alpha-D-glucosamine</name>
        <dbReference type="ChEBI" id="CHEBI:57705"/>
    </ligand>
</feature>
<organism evidence="13 14">
    <name type="scientific">Methylophilus rhizosphaerae</name>
    <dbReference type="NCBI Taxonomy" id="492660"/>
    <lineage>
        <taxon>Bacteria</taxon>
        <taxon>Pseudomonadati</taxon>
        <taxon>Pseudomonadota</taxon>
        <taxon>Betaproteobacteria</taxon>
        <taxon>Nitrosomonadales</taxon>
        <taxon>Methylophilaceae</taxon>
        <taxon>Methylophilus</taxon>
    </lineage>
</organism>
<feature type="domain" description="Glycosyl transferase family 28 C-terminal" evidence="12">
    <location>
        <begin position="185"/>
        <end position="345"/>
    </location>
</feature>
<dbReference type="InterPro" id="IPR004276">
    <property type="entry name" value="GlycoTrans_28_N"/>
</dbReference>
<comment type="function">
    <text evidence="10">Cell wall formation. Catalyzes the transfer of a GlcNAc subunit on undecaprenyl-pyrophosphoryl-MurNAc-pentapeptide (lipid intermediate I) to form undecaprenyl-pyrophosphoryl-MurNAc-(pentapeptide)GlcNAc (lipid intermediate II).</text>
</comment>
<evidence type="ECO:0000256" key="10">
    <source>
        <dbReference type="HAMAP-Rule" id="MF_00033"/>
    </source>
</evidence>
<feature type="domain" description="Glycosyltransferase family 28 N-terminal" evidence="11">
    <location>
        <begin position="8"/>
        <end position="144"/>
    </location>
</feature>
<comment type="catalytic activity">
    <reaction evidence="10">
        <text>di-trans,octa-cis-undecaprenyl diphospho-N-acetyl-alpha-D-muramoyl-L-alanyl-D-glutamyl-meso-2,6-diaminopimeloyl-D-alanyl-D-alanine + UDP-N-acetyl-alpha-D-glucosamine = di-trans,octa-cis-undecaprenyl diphospho-[N-acetyl-alpha-D-glucosaminyl-(1-&gt;4)]-N-acetyl-alpha-D-muramoyl-L-alanyl-D-glutamyl-meso-2,6-diaminopimeloyl-D-alanyl-D-alanine + UDP + H(+)</text>
        <dbReference type="Rhea" id="RHEA:31227"/>
        <dbReference type="ChEBI" id="CHEBI:15378"/>
        <dbReference type="ChEBI" id="CHEBI:57705"/>
        <dbReference type="ChEBI" id="CHEBI:58223"/>
        <dbReference type="ChEBI" id="CHEBI:61387"/>
        <dbReference type="ChEBI" id="CHEBI:61388"/>
        <dbReference type="EC" id="2.4.1.227"/>
    </reaction>
</comment>
<comment type="similarity">
    <text evidence="10">Belongs to the glycosyltransferase 28 family. MurG subfamily.</text>
</comment>
<accession>A0A1G9CWG2</accession>
<evidence type="ECO:0000256" key="6">
    <source>
        <dbReference type="ARBA" id="ARBA00022984"/>
    </source>
</evidence>
<evidence type="ECO:0000256" key="1">
    <source>
        <dbReference type="ARBA" id="ARBA00022475"/>
    </source>
</evidence>